<dbReference type="InterPro" id="IPR051681">
    <property type="entry name" value="Ser/Thr_Kinases-Pseudokinases"/>
</dbReference>
<gene>
    <name evidence="2" type="ORF">M9Y10_020792</name>
</gene>
<name>A0ABR2HEN7_9EUKA</name>
<dbReference type="InterPro" id="IPR011009">
    <property type="entry name" value="Kinase-like_dom_sf"/>
</dbReference>
<evidence type="ECO:0000313" key="3">
    <source>
        <dbReference type="Proteomes" id="UP001470230"/>
    </source>
</evidence>
<dbReference type="PANTHER" id="PTHR44329">
    <property type="entry name" value="SERINE/THREONINE-PROTEIN KINASE TNNI3K-RELATED"/>
    <property type="match status" value="1"/>
</dbReference>
<organism evidence="2 3">
    <name type="scientific">Tritrichomonas musculus</name>
    <dbReference type="NCBI Taxonomy" id="1915356"/>
    <lineage>
        <taxon>Eukaryota</taxon>
        <taxon>Metamonada</taxon>
        <taxon>Parabasalia</taxon>
        <taxon>Tritrichomonadida</taxon>
        <taxon>Tritrichomonadidae</taxon>
        <taxon>Tritrichomonas</taxon>
    </lineage>
</organism>
<dbReference type="Gene3D" id="1.10.510.10">
    <property type="entry name" value="Transferase(Phosphotransferase) domain 1"/>
    <property type="match status" value="1"/>
</dbReference>
<dbReference type="SUPFAM" id="SSF56112">
    <property type="entry name" value="Protein kinase-like (PK-like)"/>
    <property type="match status" value="1"/>
</dbReference>
<sequence length="322" mass="36488">MCQRIGAISNLLVDLTSYNIDFDKNSEISCGTFGRVYHASIPLHHDDKQFDCAIKVADADRIHSTSELKMFLFEIETQSSLKHPAILPIIGYSLPMFDQKEYSIISPYMSNGTVFDKFVRTGSPLSFDTKKALVIFGTAAGMAFAHQNNIIHRDLKPGNILLDSDYHPKITDFSFAKYFVEGTEDFVNSETMVGTPIYMAPEMFNDSISRTSNKVDVYSFAITLYEILSGQCAYSEEKSLTPFKIYRMVEQGVRPTINEKLISPIFSELLCRCWSGDPANRPSFIEIVKVFMNKRDEFFNQPGVDKNQLNAYITEATKDLKL</sequence>
<dbReference type="Proteomes" id="UP001470230">
    <property type="component" value="Unassembled WGS sequence"/>
</dbReference>
<dbReference type="PIRSF" id="PIRSF000654">
    <property type="entry name" value="Integrin-linked_kinase"/>
    <property type="match status" value="1"/>
</dbReference>
<dbReference type="InterPro" id="IPR000719">
    <property type="entry name" value="Prot_kinase_dom"/>
</dbReference>
<keyword evidence="3" id="KW-1185">Reference proteome</keyword>
<dbReference type="SMART" id="SM00220">
    <property type="entry name" value="S_TKc"/>
    <property type="match status" value="1"/>
</dbReference>
<proteinExistence type="predicted"/>
<comment type="caution">
    <text evidence="2">The sequence shown here is derived from an EMBL/GenBank/DDBJ whole genome shotgun (WGS) entry which is preliminary data.</text>
</comment>
<dbReference type="PROSITE" id="PS50011">
    <property type="entry name" value="PROTEIN_KINASE_DOM"/>
    <property type="match status" value="1"/>
</dbReference>
<protein>
    <recommendedName>
        <fullName evidence="1">Protein kinase domain-containing protein</fullName>
    </recommendedName>
</protein>
<evidence type="ECO:0000313" key="2">
    <source>
        <dbReference type="EMBL" id="KAK8845866.1"/>
    </source>
</evidence>
<accession>A0ABR2HEN7</accession>
<dbReference type="Pfam" id="PF07714">
    <property type="entry name" value="PK_Tyr_Ser-Thr"/>
    <property type="match status" value="1"/>
</dbReference>
<dbReference type="EMBL" id="JAPFFF010000030">
    <property type="protein sequence ID" value="KAK8845866.1"/>
    <property type="molecule type" value="Genomic_DNA"/>
</dbReference>
<dbReference type="PANTHER" id="PTHR44329:SF214">
    <property type="entry name" value="PROTEIN KINASE DOMAIN-CONTAINING PROTEIN"/>
    <property type="match status" value="1"/>
</dbReference>
<evidence type="ECO:0000259" key="1">
    <source>
        <dbReference type="PROSITE" id="PS50011"/>
    </source>
</evidence>
<feature type="domain" description="Protein kinase" evidence="1">
    <location>
        <begin position="22"/>
        <end position="299"/>
    </location>
</feature>
<dbReference type="InterPro" id="IPR008271">
    <property type="entry name" value="Ser/Thr_kinase_AS"/>
</dbReference>
<reference evidence="2 3" key="1">
    <citation type="submission" date="2024-04" db="EMBL/GenBank/DDBJ databases">
        <title>Tritrichomonas musculus Genome.</title>
        <authorList>
            <person name="Alves-Ferreira E."/>
            <person name="Grigg M."/>
            <person name="Lorenzi H."/>
            <person name="Galac M."/>
        </authorList>
    </citation>
    <scope>NUCLEOTIDE SEQUENCE [LARGE SCALE GENOMIC DNA]</scope>
    <source>
        <strain evidence="2 3">EAF2021</strain>
    </source>
</reference>
<dbReference type="InterPro" id="IPR001245">
    <property type="entry name" value="Ser-Thr/Tyr_kinase_cat_dom"/>
</dbReference>
<dbReference type="PROSITE" id="PS00108">
    <property type="entry name" value="PROTEIN_KINASE_ST"/>
    <property type="match status" value="1"/>
</dbReference>